<evidence type="ECO:0000256" key="15">
    <source>
        <dbReference type="HAMAP-Rule" id="MF_02121"/>
    </source>
</evidence>
<dbReference type="HAMAP" id="MF_02121">
    <property type="entry name" value="ASADH"/>
    <property type="match status" value="1"/>
</dbReference>
<dbReference type="InterPro" id="IPR012080">
    <property type="entry name" value="Asp_semialdehyde_DH"/>
</dbReference>
<dbReference type="GO" id="GO:0050661">
    <property type="term" value="F:NADP binding"/>
    <property type="evidence" value="ECO:0007669"/>
    <property type="project" value="UniProtKB-UniRule"/>
</dbReference>
<evidence type="ECO:0000256" key="9">
    <source>
        <dbReference type="ARBA" id="ARBA00022857"/>
    </source>
</evidence>
<dbReference type="Pfam" id="PF01118">
    <property type="entry name" value="Semialdhyde_dh"/>
    <property type="match status" value="1"/>
</dbReference>
<dbReference type="Gene3D" id="3.30.360.10">
    <property type="entry name" value="Dihydrodipicolinate Reductase, domain 2"/>
    <property type="match status" value="1"/>
</dbReference>
<keyword evidence="9 15" id="KW-0521">NADP</keyword>
<dbReference type="CDD" id="cd18131">
    <property type="entry name" value="ASADH_C_bac_euk_like"/>
    <property type="match status" value="1"/>
</dbReference>
<reference evidence="18 19" key="1">
    <citation type="journal article" date="2015" name="Genome Announc.">
        <title>Complete Genome Sequence of the Novel Leech Symbiont Mucinivorans hirudinis M3T.</title>
        <authorList>
            <person name="Nelson M.C."/>
            <person name="Bomar L."/>
            <person name="Graf J."/>
        </authorList>
    </citation>
    <scope>NUCLEOTIDE SEQUENCE [LARGE SCALE GENOMIC DNA]</scope>
    <source>
        <strain evidence="19">M3</strain>
    </source>
</reference>
<feature type="binding site" evidence="15">
    <location>
        <begin position="47"/>
        <end position="48"/>
    </location>
    <ligand>
        <name>NADP(+)</name>
        <dbReference type="ChEBI" id="CHEBI:58349"/>
    </ligand>
</feature>
<name>A0A060R7D9_9BACT</name>
<evidence type="ECO:0000256" key="11">
    <source>
        <dbReference type="ARBA" id="ARBA00023002"/>
    </source>
</evidence>
<comment type="subunit">
    <text evidence="5 15">Homodimer.</text>
</comment>
<evidence type="ECO:0000256" key="8">
    <source>
        <dbReference type="ARBA" id="ARBA00022697"/>
    </source>
</evidence>
<dbReference type="PANTHER" id="PTHR46278:SF2">
    <property type="entry name" value="ASPARTATE-SEMIALDEHYDE DEHYDROGENASE"/>
    <property type="match status" value="1"/>
</dbReference>
<dbReference type="PATRIC" id="fig|1433126.3.peg.997"/>
<dbReference type="GO" id="GO:0051287">
    <property type="term" value="F:NAD binding"/>
    <property type="evidence" value="ECO:0007669"/>
    <property type="project" value="InterPro"/>
</dbReference>
<organism evidence="18 19">
    <name type="scientific">Mucinivorans hirudinis</name>
    <dbReference type="NCBI Taxonomy" id="1433126"/>
    <lineage>
        <taxon>Bacteria</taxon>
        <taxon>Pseudomonadati</taxon>
        <taxon>Bacteroidota</taxon>
        <taxon>Bacteroidia</taxon>
        <taxon>Bacteroidales</taxon>
        <taxon>Rikenellaceae</taxon>
        <taxon>Mucinivorans</taxon>
    </lineage>
</organism>
<dbReference type="GO" id="GO:0046983">
    <property type="term" value="F:protein dimerization activity"/>
    <property type="evidence" value="ECO:0007669"/>
    <property type="project" value="InterPro"/>
</dbReference>
<proteinExistence type="inferred from homology"/>
<feature type="binding site" evidence="15">
    <location>
        <begin position="19"/>
        <end position="22"/>
    </location>
    <ligand>
        <name>NADP(+)</name>
        <dbReference type="ChEBI" id="CHEBI:58349"/>
    </ligand>
</feature>
<protein>
    <recommendedName>
        <fullName evidence="6 15">Aspartate-semialdehyde dehydrogenase</fullName>
        <shortName evidence="15">ASA dehydrogenase</shortName>
        <shortName evidence="15">ASADH</shortName>
        <ecNumber evidence="6 15">1.2.1.11</ecNumber>
    </recommendedName>
    <alternativeName>
        <fullName evidence="15">Aspartate-beta-semialdehyde dehydrogenase</fullName>
    </alternativeName>
</protein>
<evidence type="ECO:0000256" key="16">
    <source>
        <dbReference type="PIRSR" id="PIRSR000148-1"/>
    </source>
</evidence>
<keyword evidence="7 15" id="KW-0028">Amino-acid biosynthesis</keyword>
<feature type="binding site" evidence="15">
    <location>
        <position position="317"/>
    </location>
    <ligand>
        <name>NADP(+)</name>
        <dbReference type="ChEBI" id="CHEBI:58349"/>
    </ligand>
</feature>
<dbReference type="KEGG" id="rbc:BN938_0999"/>
<evidence type="ECO:0000256" key="4">
    <source>
        <dbReference type="ARBA" id="ARBA00010584"/>
    </source>
</evidence>
<feature type="active site" description="Proton acceptor" evidence="15 16">
    <location>
        <position position="244"/>
    </location>
</feature>
<dbReference type="Gene3D" id="3.40.50.720">
    <property type="entry name" value="NAD(P)-binding Rossmann-like Domain"/>
    <property type="match status" value="1"/>
</dbReference>
<dbReference type="EC" id="1.2.1.11" evidence="6 15"/>
<sequence>MFREKYKQNNMKVAVFGATGLVGGVMLEVLAEMNFPVTELIPIASERSAGKKVAFGGREWTVVTPAVGLSMEPALAIFSAGGQTSLDWAPRFAAAGCYVVDNSSAWRMDPTKKLVIPEINGDSLTKDDYIIANPNCSTIQMLVALAPIHREYTIKRIVVSTYQAITGTGVKAVRQMENERAGVIDCEMAYPYTIDKNCIPQCDTFTENGYTKEEMKLVNETHKILDPSITVSPTAIRVPVVGGHSESINVEVEKPFTMEDVRALLENSQGVVVQDNPAKGEYPMARFCQHRNEVFVGRLRRDLSNPQAMNMWVVADNLRKGAATNAVQIAQILLSKGFIV</sequence>
<feature type="domain" description="Semialdehyde dehydrogenase NAD-binding" evidence="17">
    <location>
        <begin position="12"/>
        <end position="127"/>
    </location>
</feature>
<dbReference type="EMBL" id="HG934468">
    <property type="protein sequence ID" value="CDN31097.1"/>
    <property type="molecule type" value="Genomic_DNA"/>
</dbReference>
<dbReference type="InterPro" id="IPR000534">
    <property type="entry name" value="Semialdehyde_DH_NAD-bd"/>
</dbReference>
<feature type="binding site" evidence="15">
    <location>
        <position position="163"/>
    </location>
    <ligand>
        <name>substrate</name>
    </ligand>
</feature>
<comment type="function">
    <text evidence="15">Catalyzes the NADPH-dependent formation of L-aspartate-semialdehyde (L-ASA) by the reductive dephosphorylation of L-aspartyl-4-phosphate.</text>
</comment>
<dbReference type="PIRSF" id="PIRSF000148">
    <property type="entry name" value="ASA_dh"/>
    <property type="match status" value="1"/>
</dbReference>
<dbReference type="GO" id="GO:0071266">
    <property type="term" value="P:'de novo' L-methionine biosynthetic process"/>
    <property type="evidence" value="ECO:0007669"/>
    <property type="project" value="UniProtKB-UniRule"/>
</dbReference>
<dbReference type="SMART" id="SM00859">
    <property type="entry name" value="Semialdhyde_dh"/>
    <property type="match status" value="1"/>
</dbReference>
<dbReference type="SUPFAM" id="SSF55347">
    <property type="entry name" value="Glyceraldehyde-3-phosphate dehydrogenase-like, C-terminal domain"/>
    <property type="match status" value="1"/>
</dbReference>
<dbReference type="STRING" id="1433126.BN938_0999"/>
<feature type="binding site" evidence="15">
    <location>
        <position position="237"/>
    </location>
    <ligand>
        <name>substrate</name>
    </ligand>
</feature>
<evidence type="ECO:0000256" key="12">
    <source>
        <dbReference type="ARBA" id="ARBA00023154"/>
    </source>
</evidence>
<dbReference type="InterPro" id="IPR036291">
    <property type="entry name" value="NAD(P)-bd_dom_sf"/>
</dbReference>
<evidence type="ECO:0000256" key="5">
    <source>
        <dbReference type="ARBA" id="ARBA00011738"/>
    </source>
</evidence>
<evidence type="ECO:0000256" key="13">
    <source>
        <dbReference type="ARBA" id="ARBA00023167"/>
    </source>
</evidence>
<comment type="caution">
    <text evidence="15">Lacks conserved residue(s) required for the propagation of feature annotation.</text>
</comment>
<feature type="active site" description="Acyl-thioester intermediate" evidence="15 16">
    <location>
        <position position="136"/>
    </location>
</feature>
<feature type="binding site" evidence="15">
    <location>
        <position position="107"/>
    </location>
    <ligand>
        <name>phosphate</name>
        <dbReference type="ChEBI" id="CHEBI:43474"/>
    </ligand>
</feature>
<evidence type="ECO:0000259" key="17">
    <source>
        <dbReference type="SMART" id="SM00859"/>
    </source>
</evidence>
<gene>
    <name evidence="15" type="primary">asd</name>
    <name evidence="18" type="ORF">BN938_0999</name>
</gene>
<dbReference type="UniPathway" id="UPA00034">
    <property type="reaction ID" value="UER00016"/>
</dbReference>
<dbReference type="GO" id="GO:0019877">
    <property type="term" value="P:diaminopimelate biosynthetic process"/>
    <property type="evidence" value="ECO:0007669"/>
    <property type="project" value="UniProtKB-UniRule"/>
</dbReference>
<comment type="similarity">
    <text evidence="4 15">Belongs to the aspartate-semialdehyde dehydrogenase family.</text>
</comment>
<dbReference type="InterPro" id="IPR012280">
    <property type="entry name" value="Semialdhyde_DH_dimer_dom"/>
</dbReference>
<dbReference type="PANTHER" id="PTHR46278">
    <property type="entry name" value="DEHYDROGENASE, PUTATIVE-RELATED"/>
    <property type="match status" value="1"/>
</dbReference>
<keyword evidence="13 15" id="KW-0486">Methionine biosynthesis</keyword>
<dbReference type="NCBIfam" id="TIGR01296">
    <property type="entry name" value="asd_B"/>
    <property type="match status" value="1"/>
</dbReference>
<accession>A0A060R7D9</accession>
<dbReference type="eggNOG" id="COG0136">
    <property type="taxonomic scope" value="Bacteria"/>
</dbReference>
<dbReference type="Proteomes" id="UP000027616">
    <property type="component" value="Chromosome I"/>
</dbReference>
<dbReference type="GO" id="GO:0009089">
    <property type="term" value="P:lysine biosynthetic process via diaminopimelate"/>
    <property type="evidence" value="ECO:0007669"/>
    <property type="project" value="UniProtKB-UniRule"/>
</dbReference>
<comment type="pathway">
    <text evidence="1 15">Amino-acid biosynthesis; L-methionine biosynthesis via de novo pathway; L-homoserine from L-aspartate: step 2/3.</text>
</comment>
<keyword evidence="12 15" id="KW-0457">Lysine biosynthesis</keyword>
<evidence type="ECO:0000313" key="19">
    <source>
        <dbReference type="Proteomes" id="UP000027616"/>
    </source>
</evidence>
<keyword evidence="8 15" id="KW-0791">Threonine biosynthesis</keyword>
<dbReference type="HOGENOM" id="CLU_049966_0_1_10"/>
<dbReference type="NCBIfam" id="NF011456">
    <property type="entry name" value="PRK14874.1"/>
    <property type="match status" value="1"/>
</dbReference>
<evidence type="ECO:0000256" key="3">
    <source>
        <dbReference type="ARBA" id="ARBA00005097"/>
    </source>
</evidence>
<comment type="pathway">
    <text evidence="3 15">Amino-acid biosynthesis; L-threonine biosynthesis; L-threonine from L-aspartate: step 2/5.</text>
</comment>
<evidence type="ECO:0000256" key="6">
    <source>
        <dbReference type="ARBA" id="ARBA00013120"/>
    </source>
</evidence>
<keyword evidence="10 15" id="KW-0220">Diaminopimelate biosynthesis</keyword>
<keyword evidence="19" id="KW-1185">Reference proteome</keyword>
<dbReference type="UniPathway" id="UPA00051">
    <property type="reaction ID" value="UER00464"/>
</dbReference>
<evidence type="ECO:0000256" key="7">
    <source>
        <dbReference type="ARBA" id="ARBA00022605"/>
    </source>
</evidence>
<evidence type="ECO:0000256" key="1">
    <source>
        <dbReference type="ARBA" id="ARBA00005021"/>
    </source>
</evidence>
<evidence type="ECO:0000256" key="10">
    <source>
        <dbReference type="ARBA" id="ARBA00022915"/>
    </source>
</evidence>
<comment type="catalytic activity">
    <reaction evidence="14 15">
        <text>L-aspartate 4-semialdehyde + phosphate + NADP(+) = 4-phospho-L-aspartate + NADPH + H(+)</text>
        <dbReference type="Rhea" id="RHEA:24284"/>
        <dbReference type="ChEBI" id="CHEBI:15378"/>
        <dbReference type="ChEBI" id="CHEBI:43474"/>
        <dbReference type="ChEBI" id="CHEBI:57535"/>
        <dbReference type="ChEBI" id="CHEBI:57783"/>
        <dbReference type="ChEBI" id="CHEBI:58349"/>
        <dbReference type="ChEBI" id="CHEBI:537519"/>
        <dbReference type="EC" id="1.2.1.11"/>
    </reaction>
</comment>
<dbReference type="UniPathway" id="UPA00050">
    <property type="reaction ID" value="UER00463"/>
</dbReference>
<evidence type="ECO:0000313" key="18">
    <source>
        <dbReference type="EMBL" id="CDN31097.1"/>
    </source>
</evidence>
<dbReference type="GO" id="GO:0004073">
    <property type="term" value="F:aspartate-semialdehyde dehydrogenase activity"/>
    <property type="evidence" value="ECO:0007669"/>
    <property type="project" value="UniProtKB-UniRule"/>
</dbReference>
<comment type="pathway">
    <text evidence="2 15">Amino-acid biosynthesis; L-lysine biosynthesis via DAP pathway; (S)-tetrahydrodipicolinate from L-aspartate: step 2/4.</text>
</comment>
<dbReference type="GO" id="GO:0009097">
    <property type="term" value="P:isoleucine biosynthetic process"/>
    <property type="evidence" value="ECO:0007669"/>
    <property type="project" value="UniProtKB-UniRule"/>
</dbReference>
<keyword evidence="11 15" id="KW-0560">Oxidoreductase</keyword>
<dbReference type="GO" id="GO:0009088">
    <property type="term" value="P:threonine biosynthetic process"/>
    <property type="evidence" value="ECO:0007669"/>
    <property type="project" value="UniProtKB-UniRule"/>
</dbReference>
<dbReference type="AlphaFoldDB" id="A0A060R7D9"/>
<dbReference type="CDD" id="cd02316">
    <property type="entry name" value="VcASADH2_like_N"/>
    <property type="match status" value="1"/>
</dbReference>
<evidence type="ECO:0000256" key="14">
    <source>
        <dbReference type="ARBA" id="ARBA00047891"/>
    </source>
</evidence>
<dbReference type="Pfam" id="PF02774">
    <property type="entry name" value="Semialdhyde_dhC"/>
    <property type="match status" value="1"/>
</dbReference>
<evidence type="ECO:0000256" key="2">
    <source>
        <dbReference type="ARBA" id="ARBA00005076"/>
    </source>
</evidence>
<dbReference type="InterPro" id="IPR005986">
    <property type="entry name" value="Asp_semialdehyde_DH_beta"/>
</dbReference>
<dbReference type="SUPFAM" id="SSF51735">
    <property type="entry name" value="NAD(P)-binding Rossmann-fold domains"/>
    <property type="match status" value="1"/>
</dbReference>